<dbReference type="InterPro" id="IPR019734">
    <property type="entry name" value="TPR_rpt"/>
</dbReference>
<evidence type="ECO:0000256" key="2">
    <source>
        <dbReference type="ARBA" id="ARBA00022803"/>
    </source>
</evidence>
<keyword evidence="5" id="KW-1185">Reference proteome</keyword>
<organism evidence="4 5">
    <name type="scientific">Gillisia limnaea (strain DSM 15749 / LMG 21470 / R-8282)</name>
    <dbReference type="NCBI Taxonomy" id="865937"/>
    <lineage>
        <taxon>Bacteria</taxon>
        <taxon>Pseudomonadati</taxon>
        <taxon>Bacteroidota</taxon>
        <taxon>Flavobacteriia</taxon>
        <taxon>Flavobacteriales</taxon>
        <taxon>Flavobacteriaceae</taxon>
        <taxon>Gillisia</taxon>
    </lineage>
</organism>
<keyword evidence="1" id="KW-0677">Repeat</keyword>
<evidence type="ECO:0000313" key="5">
    <source>
        <dbReference type="Proteomes" id="UP000003844"/>
    </source>
</evidence>
<dbReference type="OrthoDB" id="1149028at2"/>
<dbReference type="SUPFAM" id="SSF48452">
    <property type="entry name" value="TPR-like"/>
    <property type="match status" value="1"/>
</dbReference>
<dbReference type="PANTHER" id="PTHR45586:SF1">
    <property type="entry name" value="LIPOPOLYSACCHARIDE ASSEMBLY PROTEIN B"/>
    <property type="match status" value="1"/>
</dbReference>
<dbReference type="PANTHER" id="PTHR45586">
    <property type="entry name" value="TPR REPEAT-CONTAINING PROTEIN PA4667"/>
    <property type="match status" value="1"/>
</dbReference>
<evidence type="ECO:0000256" key="3">
    <source>
        <dbReference type="PROSITE-ProRule" id="PRU00339"/>
    </source>
</evidence>
<dbReference type="InterPro" id="IPR011990">
    <property type="entry name" value="TPR-like_helical_dom_sf"/>
</dbReference>
<evidence type="ECO:0000256" key="1">
    <source>
        <dbReference type="ARBA" id="ARBA00022737"/>
    </source>
</evidence>
<dbReference type="InterPro" id="IPR051012">
    <property type="entry name" value="CellSynth/LPSAsmb/PSIAsmb"/>
</dbReference>
<protein>
    <submittedName>
        <fullName evidence="4">Tetratricopeptide TPR_1 repeat-containing protein</fullName>
    </submittedName>
</protein>
<dbReference type="RefSeq" id="WP_006987454.1">
    <property type="nucleotide sequence ID" value="NZ_JH594606.1"/>
</dbReference>
<dbReference type="eggNOG" id="COG0457">
    <property type="taxonomic scope" value="Bacteria"/>
</dbReference>
<sequence>MKTNILSLALSFLSVVAIAQKKEIRDAGKAVEKGSFAEAKTLLNQAEPLLSEANDSYKEDYYLFKGKAYVGTGENTSIEDLMIAAEAFKKAREMGNESAAEGLATVTNSLVQGAINDQNNQAFSKAADKLYTGYQLNNQDTLYLYYAASNEVSAGNYEKALKYYEELKDLGFTGIETQYVAINKETGEEEAMNKTQRDLMVKTGEYIKPEDRITEPKTGEIAKNIALIYIQQGEDDKAIAAIDAAKAANPGDISLLQSEADMYYRMGDKAKYKELMEGIIESDPNNPTLYYNLGVTSFEIGDIDTAISYYKKALELDPELADARLNIAAAILSREGSIVEEMNSLGMSKADTQKYDELSEKRSQIYIDALPYLEKVIENDSSNIEAMRTAMNIYYQIGEDAKADALQEKINQAQN</sequence>
<dbReference type="Gene3D" id="1.25.40.10">
    <property type="entry name" value="Tetratricopeptide repeat domain"/>
    <property type="match status" value="1"/>
</dbReference>
<dbReference type="EMBL" id="JH594606">
    <property type="protein sequence ID" value="EHQ01128.1"/>
    <property type="molecule type" value="Genomic_DNA"/>
</dbReference>
<dbReference type="STRING" id="865937.Gilli_0414"/>
<dbReference type="PROSITE" id="PS50293">
    <property type="entry name" value="TPR_REGION"/>
    <property type="match status" value="1"/>
</dbReference>
<dbReference type="HOGENOM" id="CLU_043019_2_0_10"/>
<reference evidence="5" key="1">
    <citation type="journal article" date="2012" name="Stand. Genomic Sci.">
        <title>Genome sequence of the Antarctic rhodopsins-containing flavobacterium Gillisia limnaea type strain (R-8282(T)).</title>
        <authorList>
            <person name="Riedel T."/>
            <person name="Held B."/>
            <person name="Nolan M."/>
            <person name="Lucas S."/>
            <person name="Lapidus A."/>
            <person name="Tice H."/>
            <person name="Del Rio T.G."/>
            <person name="Cheng J.F."/>
            <person name="Han C."/>
            <person name="Tapia R."/>
            <person name="Goodwin L.A."/>
            <person name="Pitluck S."/>
            <person name="Liolios K."/>
            <person name="Mavromatis K."/>
            <person name="Pagani I."/>
            <person name="Ivanova N."/>
            <person name="Mikhailova N."/>
            <person name="Pati A."/>
            <person name="Chen A."/>
            <person name="Palaniappan K."/>
            <person name="Land M."/>
            <person name="Rohde M."/>
            <person name="Tindall B.J."/>
            <person name="Detter J.C."/>
            <person name="Goker M."/>
            <person name="Bristow J."/>
            <person name="Eisen J.A."/>
            <person name="Markowitz V."/>
            <person name="Hugenholtz P."/>
            <person name="Kyrpides N.C."/>
            <person name="Klenk H.P."/>
            <person name="Woyke T."/>
        </authorList>
    </citation>
    <scope>NUCLEOTIDE SEQUENCE [LARGE SCALE GENOMIC DNA]</scope>
    <source>
        <strain evidence="5">DSM 15749 / LMG 21470 / R-8282</strain>
    </source>
</reference>
<evidence type="ECO:0000313" key="4">
    <source>
        <dbReference type="EMBL" id="EHQ01128.1"/>
    </source>
</evidence>
<dbReference type="Pfam" id="PF00515">
    <property type="entry name" value="TPR_1"/>
    <property type="match status" value="1"/>
</dbReference>
<feature type="repeat" description="TPR" evidence="3">
    <location>
        <begin position="287"/>
        <end position="320"/>
    </location>
</feature>
<gene>
    <name evidence="4" type="ORF">Gilli_0414</name>
</gene>
<dbReference type="AlphaFoldDB" id="H2BYK7"/>
<dbReference type="PROSITE" id="PS50005">
    <property type="entry name" value="TPR"/>
    <property type="match status" value="1"/>
</dbReference>
<keyword evidence="2 3" id="KW-0802">TPR repeat</keyword>
<name>H2BYK7_GILLR</name>
<proteinExistence type="predicted"/>
<accession>H2BYK7</accession>
<dbReference type="SMART" id="SM00028">
    <property type="entry name" value="TPR"/>
    <property type="match status" value="2"/>
</dbReference>
<dbReference type="Proteomes" id="UP000003844">
    <property type="component" value="Unassembled WGS sequence"/>
</dbReference>
<dbReference type="Pfam" id="PF13432">
    <property type="entry name" value="TPR_16"/>
    <property type="match status" value="1"/>
</dbReference>